<proteinExistence type="inferred from homology"/>
<dbReference type="Pfam" id="PF07715">
    <property type="entry name" value="Plug"/>
    <property type="match status" value="1"/>
</dbReference>
<feature type="chain" id="PRO_5018313109" evidence="14">
    <location>
        <begin position="27"/>
        <end position="673"/>
    </location>
</feature>
<keyword evidence="2 12" id="KW-0813">Transport</keyword>
<keyword evidence="17" id="KW-0675">Receptor</keyword>
<protein>
    <submittedName>
        <fullName evidence="17">Iron complex outermembrane receptor protein</fullName>
    </submittedName>
</protein>
<dbReference type="Gene3D" id="2.40.170.20">
    <property type="entry name" value="TonB-dependent receptor, beta-barrel domain"/>
    <property type="match status" value="1"/>
</dbReference>
<dbReference type="Pfam" id="PF00593">
    <property type="entry name" value="TonB_dep_Rec_b-barrel"/>
    <property type="match status" value="1"/>
</dbReference>
<name>A0A3N1PWD5_9GAMM</name>
<reference evidence="17 18" key="1">
    <citation type="submission" date="2018-11" db="EMBL/GenBank/DDBJ databases">
        <title>Genomic Encyclopedia of Type Strains, Phase IV (KMG-IV): sequencing the most valuable type-strain genomes for metagenomic binning, comparative biology and taxonomic classification.</title>
        <authorList>
            <person name="Goeker M."/>
        </authorList>
    </citation>
    <scope>NUCLEOTIDE SEQUENCE [LARGE SCALE GENOMIC DNA]</scope>
    <source>
        <strain evidence="17 18">DSM 21945</strain>
    </source>
</reference>
<evidence type="ECO:0000256" key="13">
    <source>
        <dbReference type="RuleBase" id="RU003357"/>
    </source>
</evidence>
<keyword evidence="18" id="KW-1185">Reference proteome</keyword>
<feature type="domain" description="TonB-dependent receptor plug" evidence="16">
    <location>
        <begin position="53"/>
        <end position="159"/>
    </location>
</feature>
<evidence type="ECO:0000313" key="18">
    <source>
        <dbReference type="Proteomes" id="UP000268033"/>
    </source>
</evidence>
<dbReference type="InterPro" id="IPR036942">
    <property type="entry name" value="Beta-barrel_TonB_sf"/>
</dbReference>
<dbReference type="InterPro" id="IPR012910">
    <property type="entry name" value="Plug_dom"/>
</dbReference>
<evidence type="ECO:0000256" key="3">
    <source>
        <dbReference type="ARBA" id="ARBA00022452"/>
    </source>
</evidence>
<keyword evidence="7" id="KW-0408">Iron</keyword>
<dbReference type="Gene3D" id="2.170.130.10">
    <property type="entry name" value="TonB-dependent receptor, plug domain"/>
    <property type="match status" value="1"/>
</dbReference>
<evidence type="ECO:0000256" key="5">
    <source>
        <dbReference type="ARBA" id="ARBA00022692"/>
    </source>
</evidence>
<dbReference type="GO" id="GO:0015344">
    <property type="term" value="F:siderophore uptake transmembrane transporter activity"/>
    <property type="evidence" value="ECO:0007669"/>
    <property type="project" value="TreeGrafter"/>
</dbReference>
<keyword evidence="11 12" id="KW-0998">Cell outer membrane</keyword>
<feature type="domain" description="TonB-dependent receptor-like beta-barrel" evidence="15">
    <location>
        <begin position="241"/>
        <end position="640"/>
    </location>
</feature>
<evidence type="ECO:0000256" key="7">
    <source>
        <dbReference type="ARBA" id="ARBA00023004"/>
    </source>
</evidence>
<sequence>MTKPYTQPALLVLLLSSVLPIKNAVAADNGDTSFAIGEHLTVTGKPLADAATLLGSVDRLGRDVAQSSDSDYPWQLVGQMPGVMLTDFNQGTTSGKLSFRGFNGEGDINAVKLLIDGIPSNSNDGNMPYLDMIFPLDLEGIEVVRSTSDPRYGLYNIAGNVTLLTRSGGNYLDGRLSAGSFGRRQGQVALGHEAGRLSQNYSAGYLSSDGYRDHSSLSRKGVSGKWALAATHTLTLGASARHYEARADEAGYLTGPVAARTPRASNSYNQYDGDSRTMNQFSLNLDWALPKGQLNALSWLNQLSDDRYVTFSEGSSQQRRYTHETHYGVRATYNVDPQLAAFHRLHLALGISTEQQDNTSERYLTVARVPTSQTRDWRYHLNVSGLYGQLMMEPVRWLRITPAWRLDRVSGSLSNRLTDSRADANDYGTISQPKLSLALLPLDNLTFFGNWGRTFQIGVGAGSYRTSPSQPDLAPSINQGWELGIKYQPTPDSSVRLSRWNQTASGELEVKLNDPNGDYANLGKTKRDGIDLQGTWTPSEALTLWASVAWQEAVIVTPDPATPELAGNDIDHVPHRLISGGGDYQLTPKLSLSASLRAQTRYYLTTRNSEGHYGAFTLLDLKARYTLNSHWELGAAITNLTNAHHEYLWWDNSQSLHSPGDERAFTLSVRASY</sequence>
<evidence type="ECO:0000256" key="1">
    <source>
        <dbReference type="ARBA" id="ARBA00004571"/>
    </source>
</evidence>
<keyword evidence="3 12" id="KW-1134">Transmembrane beta strand</keyword>
<dbReference type="InterPro" id="IPR000531">
    <property type="entry name" value="Beta-barrel_TonB"/>
</dbReference>
<dbReference type="AlphaFoldDB" id="A0A3N1PWD5"/>
<evidence type="ECO:0000256" key="8">
    <source>
        <dbReference type="ARBA" id="ARBA00023065"/>
    </source>
</evidence>
<evidence type="ECO:0000259" key="16">
    <source>
        <dbReference type="Pfam" id="PF07715"/>
    </source>
</evidence>
<keyword evidence="4" id="KW-0410">Iron transport</keyword>
<evidence type="ECO:0000313" key="17">
    <source>
        <dbReference type="EMBL" id="ROQ28866.1"/>
    </source>
</evidence>
<feature type="signal peptide" evidence="14">
    <location>
        <begin position="1"/>
        <end position="26"/>
    </location>
</feature>
<evidence type="ECO:0000256" key="11">
    <source>
        <dbReference type="ARBA" id="ARBA00023237"/>
    </source>
</evidence>
<evidence type="ECO:0000256" key="9">
    <source>
        <dbReference type="ARBA" id="ARBA00023077"/>
    </source>
</evidence>
<dbReference type="InterPro" id="IPR037066">
    <property type="entry name" value="Plug_dom_sf"/>
</dbReference>
<dbReference type="PANTHER" id="PTHR32552">
    <property type="entry name" value="FERRICHROME IRON RECEPTOR-RELATED"/>
    <property type="match status" value="1"/>
</dbReference>
<comment type="subcellular location">
    <subcellularLocation>
        <location evidence="1 12">Cell outer membrane</location>
        <topology evidence="1 12">Multi-pass membrane protein</topology>
    </subcellularLocation>
</comment>
<keyword evidence="5 12" id="KW-0812">Transmembrane</keyword>
<dbReference type="PANTHER" id="PTHR32552:SF68">
    <property type="entry name" value="FERRICHROME OUTER MEMBRANE TRANSPORTER_PHAGE RECEPTOR"/>
    <property type="match status" value="1"/>
</dbReference>
<evidence type="ECO:0000256" key="12">
    <source>
        <dbReference type="PROSITE-ProRule" id="PRU01360"/>
    </source>
</evidence>
<dbReference type="Proteomes" id="UP000268033">
    <property type="component" value="Unassembled WGS sequence"/>
</dbReference>
<dbReference type="SUPFAM" id="SSF56935">
    <property type="entry name" value="Porins"/>
    <property type="match status" value="1"/>
</dbReference>
<accession>A0A3N1PWD5</accession>
<comment type="similarity">
    <text evidence="12 13">Belongs to the TonB-dependent receptor family.</text>
</comment>
<dbReference type="InterPro" id="IPR039426">
    <property type="entry name" value="TonB-dep_rcpt-like"/>
</dbReference>
<dbReference type="EMBL" id="RJUL01000003">
    <property type="protein sequence ID" value="ROQ28866.1"/>
    <property type="molecule type" value="Genomic_DNA"/>
</dbReference>
<gene>
    <name evidence="17" type="ORF">EDC28_103463</name>
</gene>
<evidence type="ECO:0000256" key="6">
    <source>
        <dbReference type="ARBA" id="ARBA00022729"/>
    </source>
</evidence>
<keyword evidence="6 14" id="KW-0732">Signal</keyword>
<keyword evidence="9 13" id="KW-0798">TonB box</keyword>
<dbReference type="GO" id="GO:0009279">
    <property type="term" value="C:cell outer membrane"/>
    <property type="evidence" value="ECO:0007669"/>
    <property type="project" value="UniProtKB-SubCell"/>
</dbReference>
<evidence type="ECO:0000259" key="15">
    <source>
        <dbReference type="Pfam" id="PF00593"/>
    </source>
</evidence>
<evidence type="ECO:0000256" key="10">
    <source>
        <dbReference type="ARBA" id="ARBA00023136"/>
    </source>
</evidence>
<dbReference type="STRING" id="584787.GCA_001247655_02365"/>
<keyword evidence="10 12" id="KW-0472">Membrane</keyword>
<evidence type="ECO:0000256" key="2">
    <source>
        <dbReference type="ARBA" id="ARBA00022448"/>
    </source>
</evidence>
<evidence type="ECO:0000256" key="14">
    <source>
        <dbReference type="SAM" id="SignalP"/>
    </source>
</evidence>
<evidence type="ECO:0000256" key="4">
    <source>
        <dbReference type="ARBA" id="ARBA00022496"/>
    </source>
</evidence>
<keyword evidence="8" id="KW-0406">Ion transport</keyword>
<comment type="caution">
    <text evidence="17">The sequence shown here is derived from an EMBL/GenBank/DDBJ whole genome shotgun (WGS) entry which is preliminary data.</text>
</comment>
<organism evidence="17 18">
    <name type="scientific">Gallaecimonas pentaromativorans</name>
    <dbReference type="NCBI Taxonomy" id="584787"/>
    <lineage>
        <taxon>Bacteria</taxon>
        <taxon>Pseudomonadati</taxon>
        <taxon>Pseudomonadota</taxon>
        <taxon>Gammaproteobacteria</taxon>
        <taxon>Enterobacterales</taxon>
        <taxon>Gallaecimonadaceae</taxon>
        <taxon>Gallaecimonas</taxon>
    </lineage>
</organism>
<dbReference type="PROSITE" id="PS52016">
    <property type="entry name" value="TONB_DEPENDENT_REC_3"/>
    <property type="match status" value="1"/>
</dbReference>